<evidence type="ECO:0000256" key="1">
    <source>
        <dbReference type="ARBA" id="ARBA00004141"/>
    </source>
</evidence>
<dbReference type="EMBL" id="ML996091">
    <property type="protein sequence ID" value="KAF2149666.1"/>
    <property type="molecule type" value="Genomic_DNA"/>
</dbReference>
<comment type="subcellular location">
    <subcellularLocation>
        <location evidence="1">Membrane</location>
        <topology evidence="1">Multi-pass membrane protein</topology>
    </subcellularLocation>
</comment>
<evidence type="ECO:0000256" key="4">
    <source>
        <dbReference type="ARBA" id="ARBA00023136"/>
    </source>
</evidence>
<dbReference type="PANTHER" id="PTHR33048:SF96">
    <property type="entry name" value="INTEGRAL MEMBRANE PROTEIN"/>
    <property type="match status" value="1"/>
</dbReference>
<comment type="similarity">
    <text evidence="5">Belongs to the SAT4 family.</text>
</comment>
<evidence type="ECO:0000256" key="3">
    <source>
        <dbReference type="ARBA" id="ARBA00022989"/>
    </source>
</evidence>
<keyword evidence="9" id="KW-1185">Reference proteome</keyword>
<dbReference type="AlphaFoldDB" id="A0A9P4MJC8"/>
<keyword evidence="4 6" id="KW-0472">Membrane</keyword>
<dbReference type="OrthoDB" id="3897607at2759"/>
<feature type="transmembrane region" description="Helical" evidence="6">
    <location>
        <begin position="7"/>
        <end position="27"/>
    </location>
</feature>
<proteinExistence type="inferred from homology"/>
<keyword evidence="2 6" id="KW-0812">Transmembrane</keyword>
<comment type="caution">
    <text evidence="8">The sequence shown here is derived from an EMBL/GenBank/DDBJ whole genome shotgun (WGS) entry which is preliminary data.</text>
</comment>
<feature type="transmembrane region" description="Helical" evidence="6">
    <location>
        <begin position="47"/>
        <end position="69"/>
    </location>
</feature>
<feature type="domain" description="Rhodopsin" evidence="7">
    <location>
        <begin position="53"/>
        <end position="230"/>
    </location>
</feature>
<name>A0A9P4MJC8_9PEZI</name>
<dbReference type="InterPro" id="IPR052337">
    <property type="entry name" value="SAT4-like"/>
</dbReference>
<evidence type="ECO:0000256" key="2">
    <source>
        <dbReference type="ARBA" id="ARBA00022692"/>
    </source>
</evidence>
<keyword evidence="3 6" id="KW-1133">Transmembrane helix</keyword>
<evidence type="ECO:0000313" key="8">
    <source>
        <dbReference type="EMBL" id="KAF2149666.1"/>
    </source>
</evidence>
<evidence type="ECO:0000259" key="7">
    <source>
        <dbReference type="Pfam" id="PF20684"/>
    </source>
</evidence>
<feature type="transmembrane region" description="Helical" evidence="6">
    <location>
        <begin position="137"/>
        <end position="155"/>
    </location>
</feature>
<gene>
    <name evidence="8" type="ORF">K461DRAFT_271231</name>
</gene>
<evidence type="ECO:0000256" key="6">
    <source>
        <dbReference type="SAM" id="Phobius"/>
    </source>
</evidence>
<organism evidence="8 9">
    <name type="scientific">Myriangium duriaei CBS 260.36</name>
    <dbReference type="NCBI Taxonomy" id="1168546"/>
    <lineage>
        <taxon>Eukaryota</taxon>
        <taxon>Fungi</taxon>
        <taxon>Dikarya</taxon>
        <taxon>Ascomycota</taxon>
        <taxon>Pezizomycotina</taxon>
        <taxon>Dothideomycetes</taxon>
        <taxon>Dothideomycetidae</taxon>
        <taxon>Myriangiales</taxon>
        <taxon>Myriangiaceae</taxon>
        <taxon>Myriangium</taxon>
    </lineage>
</organism>
<dbReference type="Pfam" id="PF20684">
    <property type="entry name" value="Fung_rhodopsin"/>
    <property type="match status" value="1"/>
</dbReference>
<sequence>MHVAFEVSINTLALVLTTACVGLRLYVRRTITRSIGIDDYILVMAQLVSVWGVCWAISTALTKCALAAFFIRVVPKEHHRILRGIMVSIAMVTSIYLLVVEGVTAFQCGNPFRLENATEAGCLDVDIITRVSRTTRAILVATDWIMTIIPAYVVWRSAMPFRSKLPTILIIMLGSCASILCVLRYPFEHMKDVAGPQDVSRWFEFSTLAMSESCLGIIVISLAGGKPLLVKLFKKSPLDGSDHLEGRTNNIVFLTEFRYEEEKST</sequence>
<dbReference type="InterPro" id="IPR049326">
    <property type="entry name" value="Rhodopsin_dom_fungi"/>
</dbReference>
<evidence type="ECO:0000313" key="9">
    <source>
        <dbReference type="Proteomes" id="UP000799439"/>
    </source>
</evidence>
<dbReference type="PANTHER" id="PTHR33048">
    <property type="entry name" value="PTH11-LIKE INTEGRAL MEMBRANE PROTEIN (AFU_ORTHOLOGUE AFUA_5G11245)"/>
    <property type="match status" value="1"/>
</dbReference>
<protein>
    <recommendedName>
        <fullName evidence="7">Rhodopsin domain-containing protein</fullName>
    </recommendedName>
</protein>
<dbReference type="GO" id="GO:0016020">
    <property type="term" value="C:membrane"/>
    <property type="evidence" value="ECO:0007669"/>
    <property type="project" value="UniProtKB-SubCell"/>
</dbReference>
<dbReference type="Proteomes" id="UP000799439">
    <property type="component" value="Unassembled WGS sequence"/>
</dbReference>
<reference evidence="8" key="1">
    <citation type="journal article" date="2020" name="Stud. Mycol.">
        <title>101 Dothideomycetes genomes: a test case for predicting lifestyles and emergence of pathogens.</title>
        <authorList>
            <person name="Haridas S."/>
            <person name="Albert R."/>
            <person name="Binder M."/>
            <person name="Bloem J."/>
            <person name="Labutti K."/>
            <person name="Salamov A."/>
            <person name="Andreopoulos B."/>
            <person name="Baker S."/>
            <person name="Barry K."/>
            <person name="Bills G."/>
            <person name="Bluhm B."/>
            <person name="Cannon C."/>
            <person name="Castanera R."/>
            <person name="Culley D."/>
            <person name="Daum C."/>
            <person name="Ezra D."/>
            <person name="Gonzalez J."/>
            <person name="Henrissat B."/>
            <person name="Kuo A."/>
            <person name="Liang C."/>
            <person name="Lipzen A."/>
            <person name="Lutzoni F."/>
            <person name="Magnuson J."/>
            <person name="Mondo S."/>
            <person name="Nolan M."/>
            <person name="Ohm R."/>
            <person name="Pangilinan J."/>
            <person name="Park H.-J."/>
            <person name="Ramirez L."/>
            <person name="Alfaro M."/>
            <person name="Sun H."/>
            <person name="Tritt A."/>
            <person name="Yoshinaga Y."/>
            <person name="Zwiers L.-H."/>
            <person name="Turgeon B."/>
            <person name="Goodwin S."/>
            <person name="Spatafora J."/>
            <person name="Crous P."/>
            <person name="Grigoriev I."/>
        </authorList>
    </citation>
    <scope>NUCLEOTIDE SEQUENCE</scope>
    <source>
        <strain evidence="8">CBS 260.36</strain>
    </source>
</reference>
<feature type="transmembrane region" description="Helical" evidence="6">
    <location>
        <begin position="81"/>
        <end position="99"/>
    </location>
</feature>
<feature type="transmembrane region" description="Helical" evidence="6">
    <location>
        <begin position="167"/>
        <end position="185"/>
    </location>
</feature>
<accession>A0A9P4MJC8</accession>
<evidence type="ECO:0000256" key="5">
    <source>
        <dbReference type="ARBA" id="ARBA00038359"/>
    </source>
</evidence>